<comment type="caution">
    <text evidence="1">The sequence shown here is derived from an EMBL/GenBank/DDBJ whole genome shotgun (WGS) entry which is preliminary data.</text>
</comment>
<organism evidence="1 2">
    <name type="scientific">Erwinia mallotivora</name>
    <dbReference type="NCBI Taxonomy" id="69222"/>
    <lineage>
        <taxon>Bacteria</taxon>
        <taxon>Pseudomonadati</taxon>
        <taxon>Pseudomonadota</taxon>
        <taxon>Gammaproteobacteria</taxon>
        <taxon>Enterobacterales</taxon>
        <taxon>Erwiniaceae</taxon>
        <taxon>Erwinia</taxon>
    </lineage>
</organism>
<proteinExistence type="predicted"/>
<dbReference type="AlphaFoldDB" id="A0A014MEU7"/>
<reference evidence="1 2" key="1">
    <citation type="submission" date="2014-02" db="EMBL/GenBank/DDBJ databases">
        <title>Draft genome of Erwinia mallotivora strain BT-MARDI, a papaya dieback pathogen.</title>
        <authorList>
            <person name="Redzuan R."/>
            <person name="Abu Bakar N."/>
            <person name="Badrun R."/>
            <person name="Mohd Raih M.F."/>
            <person name="Rozano L."/>
            <person name="Mat Amin N."/>
        </authorList>
    </citation>
    <scope>NUCLEOTIDE SEQUENCE [LARGE SCALE GENOMIC DNA]</scope>
    <source>
        <strain evidence="1 2">BT-MARDI</strain>
    </source>
</reference>
<dbReference type="STRING" id="69222.BG55_04690"/>
<name>A0A014MEU7_9GAMM</name>
<dbReference type="RefSeq" id="WP_034934746.1">
    <property type="nucleotide sequence ID" value="NZ_JFHN01000026.1"/>
</dbReference>
<protein>
    <recommendedName>
        <fullName evidence="3">Type III secretion system protein</fullName>
    </recommendedName>
</protein>
<sequence length="139" mass="16215">MNIVNNSDNIVQHYQSDDATEYQRELLKFIKQNKPHNADEYNASNLSGLLEMMKEKYQQINPQRAPTLSELNSALLYVDGQLRNNIDKDTTDPDQIELNNYVQNNLGKYAIQLTSVNMLFNQMINRALFPEEDQELEKF</sequence>
<dbReference type="Proteomes" id="UP000019918">
    <property type="component" value="Unassembled WGS sequence"/>
</dbReference>
<accession>A0A014MEU7</accession>
<evidence type="ECO:0000313" key="1">
    <source>
        <dbReference type="EMBL" id="EXU76594.1"/>
    </source>
</evidence>
<keyword evidence="2" id="KW-1185">Reference proteome</keyword>
<gene>
    <name evidence="1" type="ORF">BG55_04690</name>
</gene>
<dbReference type="PATRIC" id="fig|69222.5.peg.970"/>
<dbReference type="EMBL" id="JFHN01000026">
    <property type="protein sequence ID" value="EXU76594.1"/>
    <property type="molecule type" value="Genomic_DNA"/>
</dbReference>
<evidence type="ECO:0000313" key="2">
    <source>
        <dbReference type="Proteomes" id="UP000019918"/>
    </source>
</evidence>
<evidence type="ECO:0008006" key="3">
    <source>
        <dbReference type="Google" id="ProtNLM"/>
    </source>
</evidence>
<dbReference type="OrthoDB" id="6522709at2"/>